<feature type="transmembrane region" description="Helical" evidence="1">
    <location>
        <begin position="98"/>
        <end position="121"/>
    </location>
</feature>
<keyword evidence="1" id="KW-0812">Transmembrane</keyword>
<protein>
    <submittedName>
        <fullName evidence="2">Uncharacterized protein</fullName>
    </submittedName>
</protein>
<dbReference type="AlphaFoldDB" id="A0A923MJV6"/>
<accession>A0A923MJV6</accession>
<comment type="caution">
    <text evidence="2">The sequence shown here is derived from an EMBL/GenBank/DDBJ whole genome shotgun (WGS) entry which is preliminary data.</text>
</comment>
<feature type="transmembrane region" description="Helical" evidence="1">
    <location>
        <begin position="35"/>
        <end position="57"/>
    </location>
</feature>
<proteinExistence type="predicted"/>
<keyword evidence="3" id="KW-1185">Reference proteome</keyword>
<name>A0A923MJV6_9FIRM</name>
<evidence type="ECO:0000256" key="1">
    <source>
        <dbReference type="SAM" id="Phobius"/>
    </source>
</evidence>
<feature type="transmembrane region" description="Helical" evidence="1">
    <location>
        <begin position="133"/>
        <end position="152"/>
    </location>
</feature>
<reference evidence="2" key="1">
    <citation type="submission" date="2020-08" db="EMBL/GenBank/DDBJ databases">
        <title>Genome public.</title>
        <authorList>
            <person name="Liu C."/>
            <person name="Sun Q."/>
        </authorList>
    </citation>
    <scope>NUCLEOTIDE SEQUENCE</scope>
    <source>
        <strain evidence="2">BX15</strain>
    </source>
</reference>
<keyword evidence="1" id="KW-1133">Transmembrane helix</keyword>
<dbReference type="EMBL" id="JACOQI010000012">
    <property type="protein sequence ID" value="MBC5771041.1"/>
    <property type="molecule type" value="Genomic_DNA"/>
</dbReference>
<sequence length="327" mass="36603">MKNHSNRILTVFFAVSLVVSISLFLVRAVAFPFEIYGAVEICAFYFPAVPFLFLQMLLCKAVQKKWVKFLPLLVVAIVAIVAAVGCVAASGWDTLGYLILLLLCIGPALGCIIGIVADWLWRKRDYAVSARSYVFMAALPLLVVAAAIFTDWHGNLGARSMYDIPSKESVISAFEEGAYTVDNNDLIGYDRGQLREIWGEPDSMLSGFWGDRWEVDDSTNVIVYYAADEKIEYVKIDTDSAYDNNRAAVTIDGEVYYVVGDPIYFESEEIESMTFLEHAVPYIESKPEAGYYDPDLEMKYAKVDEGIVVLYMTEWYLCVPADTAISD</sequence>
<dbReference type="Proteomes" id="UP000620327">
    <property type="component" value="Unassembled WGS sequence"/>
</dbReference>
<gene>
    <name evidence="2" type="ORF">H8Z83_12050</name>
</gene>
<evidence type="ECO:0000313" key="2">
    <source>
        <dbReference type="EMBL" id="MBC5771041.1"/>
    </source>
</evidence>
<evidence type="ECO:0000313" key="3">
    <source>
        <dbReference type="Proteomes" id="UP000620327"/>
    </source>
</evidence>
<organism evidence="2 3">
    <name type="scientific">Dysosmobacter segnis</name>
    <dbReference type="NCBI Taxonomy" id="2763042"/>
    <lineage>
        <taxon>Bacteria</taxon>
        <taxon>Bacillati</taxon>
        <taxon>Bacillota</taxon>
        <taxon>Clostridia</taxon>
        <taxon>Eubacteriales</taxon>
        <taxon>Oscillospiraceae</taxon>
        <taxon>Dysosmobacter</taxon>
    </lineage>
</organism>
<feature type="transmembrane region" description="Helical" evidence="1">
    <location>
        <begin position="69"/>
        <end position="92"/>
    </location>
</feature>
<feature type="transmembrane region" description="Helical" evidence="1">
    <location>
        <begin position="7"/>
        <end position="29"/>
    </location>
</feature>
<dbReference type="RefSeq" id="WP_187015272.1">
    <property type="nucleotide sequence ID" value="NZ_JACOQI010000012.1"/>
</dbReference>
<keyword evidence="1" id="KW-0472">Membrane</keyword>